<dbReference type="Pfam" id="PF16198">
    <property type="entry name" value="TruB_C_2"/>
    <property type="match status" value="1"/>
</dbReference>
<dbReference type="Pfam" id="PF01509">
    <property type="entry name" value="TruB_N"/>
    <property type="match status" value="1"/>
</dbReference>
<sequence>MNGILPLWKPRGMTSHDCVFKLRKLLRTKKVGHTGTLDPEVSGVLPICIGRATKIAEYITESGKTYEGEVTLGFSTTTEDAWGEPVIEKKVDRTITREEVEEILGSLTGDITQTPPMYSAVKVKGKRLYEYARQGIEVDRPSRTVRIHKLKLLEDWGLLDSKVPTFSFEVVCGKGTYVRTLAVEIGNRLGYPAHMSALTRTQSASFRKEDCFTLEEVKEFVDNENPQGLLLPLEMGLSHLPKIAINDTLAEKVKNGARLEEPEDWPETREVVMEYLGKSIAIYRRHPDKPGVIKPVKVLFND</sequence>
<dbReference type="NCBIfam" id="TIGR00431">
    <property type="entry name" value="TruB"/>
    <property type="match status" value="1"/>
</dbReference>
<dbReference type="AlphaFoldDB" id="A0A5D4UG19"/>
<evidence type="ECO:0000256" key="2">
    <source>
        <dbReference type="ARBA" id="ARBA00005642"/>
    </source>
</evidence>
<dbReference type="PANTHER" id="PTHR13767">
    <property type="entry name" value="TRNA-PSEUDOURIDINE SYNTHASE"/>
    <property type="match status" value="1"/>
</dbReference>
<evidence type="ECO:0000256" key="4">
    <source>
        <dbReference type="ARBA" id="ARBA00023235"/>
    </source>
</evidence>
<dbReference type="FunFam" id="3.30.2350.10:FF:000011">
    <property type="entry name" value="tRNA pseudouridine synthase B"/>
    <property type="match status" value="1"/>
</dbReference>
<dbReference type="PANTHER" id="PTHR13767:SF2">
    <property type="entry name" value="PSEUDOURIDYLATE SYNTHASE TRUB1"/>
    <property type="match status" value="1"/>
</dbReference>
<dbReference type="EMBL" id="VTEZ01000003">
    <property type="protein sequence ID" value="TYS86009.1"/>
    <property type="molecule type" value="Genomic_DNA"/>
</dbReference>
<dbReference type="GO" id="GO:0003723">
    <property type="term" value="F:RNA binding"/>
    <property type="evidence" value="ECO:0007669"/>
    <property type="project" value="InterPro"/>
</dbReference>
<dbReference type="SUPFAM" id="SSF55120">
    <property type="entry name" value="Pseudouridine synthase"/>
    <property type="match status" value="1"/>
</dbReference>
<dbReference type="Gene3D" id="3.30.2350.10">
    <property type="entry name" value="Pseudouridine synthase"/>
    <property type="match status" value="1"/>
</dbReference>
<evidence type="ECO:0000313" key="8">
    <source>
        <dbReference type="EMBL" id="TYS86009.1"/>
    </source>
</evidence>
<dbReference type="Proteomes" id="UP000324269">
    <property type="component" value="Unassembled WGS sequence"/>
</dbReference>
<dbReference type="InterPro" id="IPR032819">
    <property type="entry name" value="TruB_C"/>
</dbReference>
<dbReference type="GO" id="GO:1990481">
    <property type="term" value="P:mRNA pseudouridine synthesis"/>
    <property type="evidence" value="ECO:0007669"/>
    <property type="project" value="TreeGrafter"/>
</dbReference>
<dbReference type="STRING" id="189382.BHE18_06010"/>
<keyword evidence="4 5" id="KW-0413">Isomerase</keyword>
<evidence type="ECO:0000259" key="7">
    <source>
        <dbReference type="Pfam" id="PF16198"/>
    </source>
</evidence>
<proteinExistence type="inferred from homology"/>
<dbReference type="InterPro" id="IPR014780">
    <property type="entry name" value="tRNA_psdUridine_synth_TruB"/>
</dbReference>
<evidence type="ECO:0000256" key="1">
    <source>
        <dbReference type="ARBA" id="ARBA00000385"/>
    </source>
</evidence>
<feature type="domain" description="Pseudouridine synthase II N-terminal" evidence="6">
    <location>
        <begin position="23"/>
        <end position="178"/>
    </location>
</feature>
<evidence type="ECO:0000256" key="5">
    <source>
        <dbReference type="HAMAP-Rule" id="MF_01080"/>
    </source>
</evidence>
<organism evidence="8 9">
    <name type="scientific">Rossellomorea aquimaris</name>
    <dbReference type="NCBI Taxonomy" id="189382"/>
    <lineage>
        <taxon>Bacteria</taxon>
        <taxon>Bacillati</taxon>
        <taxon>Bacillota</taxon>
        <taxon>Bacilli</taxon>
        <taxon>Bacillales</taxon>
        <taxon>Bacillaceae</taxon>
        <taxon>Rossellomorea</taxon>
    </lineage>
</organism>
<dbReference type="RefSeq" id="WP_148968829.1">
    <property type="nucleotide sequence ID" value="NZ_CANLNA010000002.1"/>
</dbReference>
<dbReference type="EC" id="5.4.99.25" evidence="5"/>
<comment type="function">
    <text evidence="5">Responsible for synthesis of pseudouridine from uracil-55 in the psi GC loop of transfer RNAs.</text>
</comment>
<comment type="catalytic activity">
    <reaction evidence="1 5">
        <text>uridine(55) in tRNA = pseudouridine(55) in tRNA</text>
        <dbReference type="Rhea" id="RHEA:42532"/>
        <dbReference type="Rhea" id="RHEA-COMP:10101"/>
        <dbReference type="Rhea" id="RHEA-COMP:10102"/>
        <dbReference type="ChEBI" id="CHEBI:65314"/>
        <dbReference type="ChEBI" id="CHEBI:65315"/>
        <dbReference type="EC" id="5.4.99.25"/>
    </reaction>
</comment>
<accession>A0A5D4UG19</accession>
<evidence type="ECO:0000256" key="3">
    <source>
        <dbReference type="ARBA" id="ARBA00022694"/>
    </source>
</evidence>
<keyword evidence="3 5" id="KW-0819">tRNA processing</keyword>
<dbReference type="InterPro" id="IPR020103">
    <property type="entry name" value="PsdUridine_synth_cat_dom_sf"/>
</dbReference>
<comment type="caution">
    <text evidence="8">The sequence shown here is derived from an EMBL/GenBank/DDBJ whole genome shotgun (WGS) entry which is preliminary data.</text>
</comment>
<dbReference type="GO" id="GO:0031119">
    <property type="term" value="P:tRNA pseudouridine synthesis"/>
    <property type="evidence" value="ECO:0007669"/>
    <property type="project" value="UniProtKB-UniRule"/>
</dbReference>
<dbReference type="HAMAP" id="MF_01080">
    <property type="entry name" value="TruB_bact"/>
    <property type="match status" value="1"/>
</dbReference>
<evidence type="ECO:0000259" key="6">
    <source>
        <dbReference type="Pfam" id="PF01509"/>
    </source>
</evidence>
<dbReference type="OrthoDB" id="9802309at2"/>
<dbReference type="CDD" id="cd02573">
    <property type="entry name" value="PseudoU_synth_EcTruB"/>
    <property type="match status" value="1"/>
</dbReference>
<gene>
    <name evidence="5 8" type="primary">truB</name>
    <name evidence="8" type="ORF">FZC85_13375</name>
</gene>
<evidence type="ECO:0000313" key="9">
    <source>
        <dbReference type="Proteomes" id="UP000324269"/>
    </source>
</evidence>
<comment type="similarity">
    <text evidence="2 5">Belongs to the pseudouridine synthase TruB family. Type 1 subfamily.</text>
</comment>
<dbReference type="InterPro" id="IPR002501">
    <property type="entry name" value="PsdUridine_synth_N"/>
</dbReference>
<feature type="domain" description="tRNA pseudouridylate synthase B C-terminal" evidence="7">
    <location>
        <begin position="179"/>
        <end position="237"/>
    </location>
</feature>
<feature type="active site" description="Nucleophile" evidence="5">
    <location>
        <position position="38"/>
    </location>
</feature>
<protein>
    <recommendedName>
        <fullName evidence="5">tRNA pseudouridine synthase B</fullName>
        <ecNumber evidence="5">5.4.99.25</ecNumber>
    </recommendedName>
    <alternativeName>
        <fullName evidence="5">tRNA pseudouridine(55) synthase</fullName>
        <shortName evidence="5">Psi55 synthase</shortName>
    </alternativeName>
    <alternativeName>
        <fullName evidence="5">tRNA pseudouridylate synthase</fullName>
    </alternativeName>
    <alternativeName>
        <fullName evidence="5">tRNA-uridine isomerase</fullName>
    </alternativeName>
</protein>
<name>A0A5D4UG19_9BACI</name>
<reference evidence="8 9" key="1">
    <citation type="submission" date="2019-08" db="EMBL/GenBank/DDBJ databases">
        <title>Bacillus genomes from the desert of Cuatro Cienegas, Coahuila.</title>
        <authorList>
            <person name="Olmedo-Alvarez G."/>
        </authorList>
    </citation>
    <scope>NUCLEOTIDE SEQUENCE [LARGE SCALE GENOMIC DNA]</scope>
    <source>
        <strain evidence="8 9">CH87b_3T</strain>
    </source>
</reference>
<dbReference type="GO" id="GO:0160148">
    <property type="term" value="F:tRNA pseudouridine(55) synthase activity"/>
    <property type="evidence" value="ECO:0007669"/>
    <property type="project" value="UniProtKB-EC"/>
</dbReference>